<protein>
    <submittedName>
        <fullName evidence="2">ORF12L</fullName>
    </submittedName>
    <submittedName>
        <fullName evidence="3">ORF12R</fullName>
    </submittedName>
</protein>
<dbReference type="KEGG" id="vg:35414660"/>
<keyword evidence="4" id="KW-1185">Reference proteome</keyword>
<evidence type="ECO:0000313" key="2">
    <source>
        <dbReference type="EMBL" id="AUG72269.1"/>
    </source>
</evidence>
<name>A0A2H5AJM3_9VIRU</name>
<proteinExistence type="predicted"/>
<dbReference type="Gene3D" id="3.30.40.10">
    <property type="entry name" value="Zinc/RING finger domain, C3HC4 (zinc finger)"/>
    <property type="match status" value="1"/>
</dbReference>
<reference evidence="3" key="1">
    <citation type="journal article" date="2018" name="Arch. Virol.">
        <title>Complete genome sequence and analysis of ictalurid herpesvirus 2.</title>
        <authorList>
            <person name="Borzak R."/>
            <person name="Haluk T."/>
            <person name="Bartha D."/>
            <person name="Doszpoly A."/>
        </authorList>
    </citation>
    <scope>NUCLEOTIDE SEQUENCE</scope>
    <source>
        <strain evidence="3">760/94</strain>
    </source>
</reference>
<sequence>MATAQLIEETVMLTCGHPLIIPEGDFCMGDNVACHTCESEGVAHLTTMFSPDPVMTILSRVAPKGLDELCSKSWHVASSMLSCPTCTWLLYQPVIHEGCGHVCCRTCFSSECAECSRMRTAVRHHVALNDIITASDLAPYLDDELEWIEPEMRVKVKLSPGDEILEYVFHETSTMRMFRAVTIIMARAVSTHWLSWGDETPVEITVGQPKPPGVTEEFMRILQKATKTEEPLTMRHLMMRIALLVLHEYPRDALKDMEETVDELRALLRTFTIPGYGDSVPELKGLPGKVEDELYKCPWYIKTKLALRTPCQCAASCHVESESESGEEEEEEEDLVELMRKAWPEEHQE</sequence>
<dbReference type="EMBL" id="MG271984">
    <property type="protein sequence ID" value="AUG72269.1"/>
    <property type="molecule type" value="Genomic_DNA"/>
</dbReference>
<dbReference type="RefSeq" id="YP_009447917.1">
    <property type="nucleotide sequence ID" value="NC_036579.1"/>
</dbReference>
<feature type="compositionally biased region" description="Acidic residues" evidence="1">
    <location>
        <begin position="322"/>
        <end position="336"/>
    </location>
</feature>
<dbReference type="OrthoDB" id="34453at10239"/>
<dbReference type="KEGG" id="vg:35414737"/>
<dbReference type="RefSeq" id="YP_009447840.1">
    <property type="nucleotide sequence ID" value="NC_036579.1"/>
</dbReference>
<evidence type="ECO:0000313" key="3">
    <source>
        <dbReference type="EMBL" id="AUG72339.1"/>
    </source>
</evidence>
<organism evidence="3">
    <name type="scientific">black bullhead herpesvirus</name>
    <dbReference type="NCBI Taxonomy" id="508441"/>
    <lineage>
        <taxon>Viruses</taxon>
        <taxon>Duplodnaviria</taxon>
        <taxon>Heunggongvirae</taxon>
        <taxon>Peploviricota</taxon>
        <taxon>Herviviricetes</taxon>
        <taxon>Herpesvirales</taxon>
        <taxon>Alloherpesviridae</taxon>
        <taxon>Ictavirus</taxon>
        <taxon>Ictavirus ictaluridallo2</taxon>
    </lineage>
</organism>
<evidence type="ECO:0000313" key="4">
    <source>
        <dbReference type="Proteomes" id="UP000242696"/>
    </source>
</evidence>
<dbReference type="SUPFAM" id="SSF57850">
    <property type="entry name" value="RING/U-box"/>
    <property type="match status" value="1"/>
</dbReference>
<dbReference type="GeneID" id="35414660"/>
<dbReference type="GeneID" id="35414737"/>
<evidence type="ECO:0000256" key="1">
    <source>
        <dbReference type="SAM" id="MobiDB-lite"/>
    </source>
</evidence>
<feature type="region of interest" description="Disordered" evidence="1">
    <location>
        <begin position="319"/>
        <end position="349"/>
    </location>
</feature>
<dbReference type="InterPro" id="IPR013083">
    <property type="entry name" value="Znf_RING/FYVE/PHD"/>
</dbReference>
<accession>A0A2H5AJM3</accession>
<dbReference type="Proteomes" id="UP000242696">
    <property type="component" value="Segment"/>
</dbReference>
<feature type="compositionally biased region" description="Basic and acidic residues" evidence="1">
    <location>
        <begin position="337"/>
        <end position="349"/>
    </location>
</feature>
<dbReference type="EMBL" id="MG271984">
    <property type="protein sequence ID" value="AUG72339.1"/>
    <property type="molecule type" value="Genomic_DNA"/>
</dbReference>